<name>A0A4Y8ZQW4_9SPHN</name>
<comment type="caution">
    <text evidence="1">The sequence shown here is derived from an EMBL/GenBank/DDBJ whole genome shotgun (WGS) entry which is preliminary data.</text>
</comment>
<evidence type="ECO:0000313" key="1">
    <source>
        <dbReference type="EMBL" id="TFI58418.1"/>
    </source>
</evidence>
<dbReference type="Proteomes" id="UP000298213">
    <property type="component" value="Unassembled WGS sequence"/>
</dbReference>
<dbReference type="RefSeq" id="WP_135086218.1">
    <property type="nucleotide sequence ID" value="NZ_SPDV01000016.1"/>
</dbReference>
<dbReference type="OrthoDB" id="2656750at2"/>
<proteinExistence type="predicted"/>
<evidence type="ECO:0000313" key="2">
    <source>
        <dbReference type="Proteomes" id="UP000298213"/>
    </source>
</evidence>
<organism evidence="1 2">
    <name type="scientific">Sphingomonas parva</name>
    <dbReference type="NCBI Taxonomy" id="2555898"/>
    <lineage>
        <taxon>Bacteria</taxon>
        <taxon>Pseudomonadati</taxon>
        <taxon>Pseudomonadota</taxon>
        <taxon>Alphaproteobacteria</taxon>
        <taxon>Sphingomonadales</taxon>
        <taxon>Sphingomonadaceae</taxon>
        <taxon>Sphingomonas</taxon>
    </lineage>
</organism>
<gene>
    <name evidence="1" type="ORF">E2493_09795</name>
</gene>
<protein>
    <submittedName>
        <fullName evidence="1">CRISPR-associated protein Cas2</fullName>
    </submittedName>
</protein>
<keyword evidence="2" id="KW-1185">Reference proteome</keyword>
<accession>A0A4Y8ZQW4</accession>
<reference evidence="1 2" key="1">
    <citation type="submission" date="2019-03" db="EMBL/GenBank/DDBJ databases">
        <title>Genome sequence of Sphingomonas sp. 17J27-24.</title>
        <authorList>
            <person name="Kim M."/>
            <person name="Maeng S."/>
            <person name="Sathiyaraj S."/>
        </authorList>
    </citation>
    <scope>NUCLEOTIDE SEQUENCE [LARGE SCALE GENOMIC DNA]</scope>
    <source>
        <strain evidence="1 2">17J27-24</strain>
    </source>
</reference>
<dbReference type="EMBL" id="SPDV01000016">
    <property type="protein sequence ID" value="TFI58418.1"/>
    <property type="molecule type" value="Genomic_DNA"/>
</dbReference>
<sequence>MAVFLITYDLVAEKSGHDYEPLWEELGRVDAVKSQLSAWLLAANNTQKEVLDHFRTFVDDDDRLMVIQVSKKPSFSKALKGTNAFLDEHFGN</sequence>
<dbReference type="AlphaFoldDB" id="A0A4Y8ZQW4"/>